<reference evidence="2" key="1">
    <citation type="submission" date="2016-11" db="EMBL/GenBank/DDBJ databases">
        <authorList>
            <person name="Varghese N."/>
            <person name="Submissions S."/>
        </authorList>
    </citation>
    <scope>NUCLEOTIDE SEQUENCE [LARGE SCALE GENOMIC DNA]</scope>
    <source>
        <strain evidence="2">DSM 27619</strain>
    </source>
</reference>
<protein>
    <submittedName>
        <fullName evidence="1">Uncharacterized protein</fullName>
    </submittedName>
</protein>
<accession>A0A1M5KTD1</accession>
<keyword evidence="2" id="KW-1185">Reference proteome</keyword>
<dbReference type="RefSeq" id="WP_072963316.1">
    <property type="nucleotide sequence ID" value="NZ_FQUT01000017.1"/>
</dbReference>
<dbReference type="AlphaFoldDB" id="A0A1M5KTD1"/>
<sequence length="225" mass="26641">MKKLIPLFLVFTFINIFSQEYHFDYSIESQTNQIKPNKEKSVSTTFYDSKNNIHLQIDKYNDKLRGVIYDKDKNLRHSFKVTESKGFVTFEYIHTNDFNKEKHKDVANGDILEVNKIDSLQYQIIGYKNEKRTKKRFSALITLEKSKFNYLVIGIDHGKSDEMREKVKEFLDPNSIYAVKRIHIDYYSTGYSYDSSLKITNVDFSLKLPEKLTIKDFDFLGEFQD</sequence>
<dbReference type="Proteomes" id="UP000184518">
    <property type="component" value="Unassembled WGS sequence"/>
</dbReference>
<dbReference type="OrthoDB" id="1332330at2"/>
<evidence type="ECO:0000313" key="1">
    <source>
        <dbReference type="EMBL" id="SHG56028.1"/>
    </source>
</evidence>
<gene>
    <name evidence="1" type="ORF">SAMN05443633_11779</name>
</gene>
<proteinExistence type="predicted"/>
<organism evidence="1 2">
    <name type="scientific">Chryseobacterium arachidis</name>
    <dbReference type="NCBI Taxonomy" id="1416778"/>
    <lineage>
        <taxon>Bacteria</taxon>
        <taxon>Pseudomonadati</taxon>
        <taxon>Bacteroidota</taxon>
        <taxon>Flavobacteriia</taxon>
        <taxon>Flavobacteriales</taxon>
        <taxon>Weeksellaceae</taxon>
        <taxon>Chryseobacterium group</taxon>
        <taxon>Chryseobacterium</taxon>
    </lineage>
</organism>
<dbReference type="EMBL" id="FQUT01000017">
    <property type="protein sequence ID" value="SHG56028.1"/>
    <property type="molecule type" value="Genomic_DNA"/>
</dbReference>
<name>A0A1M5KTD1_9FLAO</name>
<evidence type="ECO:0000313" key="2">
    <source>
        <dbReference type="Proteomes" id="UP000184518"/>
    </source>
</evidence>
<dbReference type="STRING" id="1416778.SAMN05443633_11779"/>